<dbReference type="InterPro" id="IPR027443">
    <property type="entry name" value="IPNS-like_sf"/>
</dbReference>
<name>A0A382NEI4_9ZZZZ</name>
<accession>A0A382NEI4</accession>
<reference evidence="2" key="1">
    <citation type="submission" date="2018-05" db="EMBL/GenBank/DDBJ databases">
        <authorList>
            <person name="Lanie J.A."/>
            <person name="Ng W.-L."/>
            <person name="Kazmierczak K.M."/>
            <person name="Andrzejewski T.M."/>
            <person name="Davidsen T.M."/>
            <person name="Wayne K.J."/>
            <person name="Tettelin H."/>
            <person name="Glass J.I."/>
            <person name="Rusch D."/>
            <person name="Podicherti R."/>
            <person name="Tsui H.-C.T."/>
            <person name="Winkler M.E."/>
        </authorList>
    </citation>
    <scope>NUCLEOTIDE SEQUENCE</scope>
</reference>
<dbReference type="InterPro" id="IPR026992">
    <property type="entry name" value="DIOX_N"/>
</dbReference>
<feature type="non-terminal residue" evidence="2">
    <location>
        <position position="50"/>
    </location>
</feature>
<dbReference type="SUPFAM" id="SSF51197">
    <property type="entry name" value="Clavaminate synthase-like"/>
    <property type="match status" value="1"/>
</dbReference>
<dbReference type="Pfam" id="PF14226">
    <property type="entry name" value="DIOX_N"/>
    <property type="match status" value="1"/>
</dbReference>
<organism evidence="2">
    <name type="scientific">marine metagenome</name>
    <dbReference type="NCBI Taxonomy" id="408172"/>
    <lineage>
        <taxon>unclassified sequences</taxon>
        <taxon>metagenomes</taxon>
        <taxon>ecological metagenomes</taxon>
    </lineage>
</organism>
<evidence type="ECO:0000259" key="1">
    <source>
        <dbReference type="Pfam" id="PF14226"/>
    </source>
</evidence>
<dbReference type="Gene3D" id="2.60.120.330">
    <property type="entry name" value="B-lactam Antibiotic, Isopenicillin N Synthase, Chain"/>
    <property type="match status" value="1"/>
</dbReference>
<protein>
    <recommendedName>
        <fullName evidence="1">Non-haem dioxygenase N-terminal domain-containing protein</fullName>
    </recommendedName>
</protein>
<sequence length="50" mass="5936">MQKFFNLPEEKKLKIHISKSNAFRGYTPLGKELTNAKYDWHECVDFGFDI</sequence>
<feature type="domain" description="Non-haem dioxygenase N-terminal" evidence="1">
    <location>
        <begin position="1"/>
        <end position="49"/>
    </location>
</feature>
<proteinExistence type="predicted"/>
<dbReference type="EMBL" id="UINC01099664">
    <property type="protein sequence ID" value="SVC59110.1"/>
    <property type="molecule type" value="Genomic_DNA"/>
</dbReference>
<dbReference type="AlphaFoldDB" id="A0A382NEI4"/>
<evidence type="ECO:0000313" key="2">
    <source>
        <dbReference type="EMBL" id="SVC59110.1"/>
    </source>
</evidence>
<gene>
    <name evidence="2" type="ORF">METZ01_LOCUS311964</name>
</gene>